<feature type="domain" description="AAA+ ATPase" evidence="13">
    <location>
        <begin position="37"/>
        <end position="179"/>
    </location>
</feature>
<dbReference type="InterPro" id="IPR008921">
    <property type="entry name" value="DNA_pol3_clamp-load_cplx_C"/>
</dbReference>
<keyword evidence="3" id="KW-0808">Transferase</keyword>
<comment type="caution">
    <text evidence="14">The sequence shown here is derived from an EMBL/GenBank/DDBJ whole genome shotgun (WGS) entry which is preliminary data.</text>
</comment>
<dbReference type="PRINTS" id="PR00300">
    <property type="entry name" value="CLPPROTEASEA"/>
</dbReference>
<evidence type="ECO:0000256" key="2">
    <source>
        <dbReference type="ARBA" id="ARBA00012417"/>
    </source>
</evidence>
<dbReference type="NCBIfam" id="TIGR02397">
    <property type="entry name" value="dnaX_nterm"/>
    <property type="match status" value="1"/>
</dbReference>
<sequence length="602" mass="68138">MAYLALYRAWRPQTFADVVGQEHVRRTLQNALSEGRLAHAYLFSGPRGTGKTSLAKILAKAVNCQHGPAPEPCNECEICRQITEGRLLDVMEIDAASHRGVEEIRELREKVKYAPTAVRFKVYIIDEVHMLTTEAFNALLKTLEEPPAHVLFILATTEPHKIPVTILSRCQRFDFARLPAHQIAERLRQIVQAHQVQADPEALAAIAYLADGGMRDALSLLDQVISFADGRVTEEEVLFITGGIPRHEIHRFWQALMAEDPSTLFELSRKWIEQGKEPGKVLEWLFEHGRLLMLAKVAPGLDEIRERLGSDPHLRRLAEELPVDVLIAQLEILRSAVQELKWVEQPRIFLELTMLKLWRASAAMEKPAAQPSAASQSVSAPDRLLHELMQEVQRLRERVQALEAERKREGFTPATDPPPQGSRSADVPAREHVPAKEQERQRAMPEKTPKPGTPQRAVFQLLRNATAEATQRVQAAWDTVLKQVRQKRIFVHAWLVDGEVAAASSEAILLVFRTPIHRETTEKPANRQVIESVLRDVLGQPSTFLTLMQEEWEKLQAEFQENLAQEESSAATAETAEEAEEDEVIRKALEWFGDLVEVKRQK</sequence>
<evidence type="ECO:0000256" key="3">
    <source>
        <dbReference type="ARBA" id="ARBA00022679"/>
    </source>
</evidence>
<evidence type="ECO:0000256" key="5">
    <source>
        <dbReference type="ARBA" id="ARBA00022705"/>
    </source>
</evidence>
<accession>A0A1Y3PDE5</accession>
<keyword evidence="4" id="KW-0548">Nucleotidyltransferase</keyword>
<dbReference type="InterPro" id="IPR045085">
    <property type="entry name" value="HLD_clamp_pol_III_gamma_tau"/>
</dbReference>
<keyword evidence="8" id="KW-0862">Zinc</keyword>
<name>A0A1Y3PDE5_9BACI</name>
<dbReference type="InterPro" id="IPR012763">
    <property type="entry name" value="DNA_pol_III_sug/sutau_N"/>
</dbReference>
<evidence type="ECO:0000256" key="12">
    <source>
        <dbReference type="SAM" id="MobiDB-lite"/>
    </source>
</evidence>
<dbReference type="FunFam" id="1.10.8.60:FF:000013">
    <property type="entry name" value="DNA polymerase III subunit gamma/tau"/>
    <property type="match status" value="1"/>
</dbReference>
<dbReference type="Proteomes" id="UP000196475">
    <property type="component" value="Unassembled WGS sequence"/>
</dbReference>
<proteinExistence type="inferred from homology"/>
<keyword evidence="6" id="KW-0479">Metal-binding</keyword>
<keyword evidence="9" id="KW-0067">ATP-binding</keyword>
<evidence type="ECO:0000256" key="10">
    <source>
        <dbReference type="ARBA" id="ARBA00022932"/>
    </source>
</evidence>
<evidence type="ECO:0000256" key="7">
    <source>
        <dbReference type="ARBA" id="ARBA00022741"/>
    </source>
</evidence>
<dbReference type="EC" id="2.7.7.7" evidence="2"/>
<dbReference type="InterPro" id="IPR027417">
    <property type="entry name" value="P-loop_NTPase"/>
</dbReference>
<dbReference type="InterPro" id="IPR022754">
    <property type="entry name" value="DNA_pol_III_gamma-3"/>
</dbReference>
<evidence type="ECO:0000256" key="9">
    <source>
        <dbReference type="ARBA" id="ARBA00022840"/>
    </source>
</evidence>
<dbReference type="FunFam" id="3.40.50.300:FF:000014">
    <property type="entry name" value="DNA polymerase III subunit gamma/tau"/>
    <property type="match status" value="1"/>
</dbReference>
<dbReference type="AlphaFoldDB" id="A0A1Y3PDE5"/>
<dbReference type="Gene3D" id="3.40.50.300">
    <property type="entry name" value="P-loop containing nucleotide triphosphate hydrolases"/>
    <property type="match status" value="1"/>
</dbReference>
<dbReference type="InterPro" id="IPR048448">
    <property type="entry name" value="DnaX-like_C"/>
</dbReference>
<dbReference type="InterPro" id="IPR001270">
    <property type="entry name" value="ClpA/B"/>
</dbReference>
<dbReference type="Pfam" id="PF13177">
    <property type="entry name" value="DNA_pol3_delta2"/>
    <property type="match status" value="1"/>
</dbReference>
<dbReference type="GO" id="GO:0003887">
    <property type="term" value="F:DNA-directed DNA polymerase activity"/>
    <property type="evidence" value="ECO:0007669"/>
    <property type="project" value="UniProtKB-KW"/>
</dbReference>
<dbReference type="GO" id="GO:0005524">
    <property type="term" value="F:ATP binding"/>
    <property type="evidence" value="ECO:0007669"/>
    <property type="project" value="UniProtKB-KW"/>
</dbReference>
<feature type="region of interest" description="Disordered" evidence="12">
    <location>
        <begin position="404"/>
        <end position="454"/>
    </location>
</feature>
<evidence type="ECO:0000313" key="15">
    <source>
        <dbReference type="Proteomes" id="UP000196475"/>
    </source>
</evidence>
<gene>
    <name evidence="14" type="ORF">BAA01_14945</name>
</gene>
<dbReference type="Gene3D" id="1.20.272.10">
    <property type="match status" value="1"/>
</dbReference>
<dbReference type="InterPro" id="IPR050238">
    <property type="entry name" value="DNA_Rep/Repair_Clamp_Loader"/>
</dbReference>
<dbReference type="SUPFAM" id="SSF52540">
    <property type="entry name" value="P-loop containing nucleoside triphosphate hydrolases"/>
    <property type="match status" value="1"/>
</dbReference>
<evidence type="ECO:0000256" key="8">
    <source>
        <dbReference type="ARBA" id="ARBA00022833"/>
    </source>
</evidence>
<evidence type="ECO:0000313" key="14">
    <source>
        <dbReference type="EMBL" id="OUM85341.1"/>
    </source>
</evidence>
<evidence type="ECO:0000256" key="1">
    <source>
        <dbReference type="ARBA" id="ARBA00006360"/>
    </source>
</evidence>
<evidence type="ECO:0000259" key="13">
    <source>
        <dbReference type="SMART" id="SM00382"/>
    </source>
</evidence>
<organism evidence="14 15">
    <name type="scientific">Bacillus thermozeamaize</name>
    <dbReference type="NCBI Taxonomy" id="230954"/>
    <lineage>
        <taxon>Bacteria</taxon>
        <taxon>Bacillati</taxon>
        <taxon>Bacillota</taxon>
        <taxon>Bacilli</taxon>
        <taxon>Bacillales</taxon>
        <taxon>Bacillaceae</taxon>
        <taxon>Bacillus</taxon>
    </lineage>
</organism>
<dbReference type="PANTHER" id="PTHR11669">
    <property type="entry name" value="REPLICATION FACTOR C / DNA POLYMERASE III GAMMA-TAU SUBUNIT"/>
    <property type="match status" value="1"/>
</dbReference>
<dbReference type="GO" id="GO:0046872">
    <property type="term" value="F:metal ion binding"/>
    <property type="evidence" value="ECO:0007669"/>
    <property type="project" value="UniProtKB-KW"/>
</dbReference>
<dbReference type="Pfam" id="PF12169">
    <property type="entry name" value="DNA_pol3_gamma3"/>
    <property type="match status" value="1"/>
</dbReference>
<dbReference type="GO" id="GO:0009360">
    <property type="term" value="C:DNA polymerase III complex"/>
    <property type="evidence" value="ECO:0007669"/>
    <property type="project" value="InterPro"/>
</dbReference>
<dbReference type="CDD" id="cd18137">
    <property type="entry name" value="HLD_clamp_pol_III_gamma_tau"/>
    <property type="match status" value="1"/>
</dbReference>
<keyword evidence="10" id="KW-0239">DNA-directed DNA polymerase</keyword>
<comment type="similarity">
    <text evidence="1">Belongs to the DnaX/STICHEL family.</text>
</comment>
<reference evidence="15" key="1">
    <citation type="submission" date="2016-06" db="EMBL/GenBank/DDBJ databases">
        <authorList>
            <person name="Nascimento L."/>
            <person name="Pereira R.V."/>
            <person name="Martins L.F."/>
            <person name="Quaggio R.B."/>
            <person name="Silva A.M."/>
            <person name="Setubal J.C."/>
        </authorList>
    </citation>
    <scope>NUCLEOTIDE SEQUENCE [LARGE SCALE GENOMIC DNA]</scope>
</reference>
<dbReference type="InterPro" id="IPR003593">
    <property type="entry name" value="AAA+_ATPase"/>
</dbReference>
<dbReference type="EMBL" id="LZRT01000107">
    <property type="protein sequence ID" value="OUM85341.1"/>
    <property type="molecule type" value="Genomic_DNA"/>
</dbReference>
<comment type="catalytic activity">
    <reaction evidence="11">
        <text>DNA(n) + a 2'-deoxyribonucleoside 5'-triphosphate = DNA(n+1) + diphosphate</text>
        <dbReference type="Rhea" id="RHEA:22508"/>
        <dbReference type="Rhea" id="RHEA-COMP:17339"/>
        <dbReference type="Rhea" id="RHEA-COMP:17340"/>
        <dbReference type="ChEBI" id="CHEBI:33019"/>
        <dbReference type="ChEBI" id="CHEBI:61560"/>
        <dbReference type="ChEBI" id="CHEBI:173112"/>
        <dbReference type="EC" id="2.7.7.7"/>
    </reaction>
</comment>
<dbReference type="PANTHER" id="PTHR11669:SF0">
    <property type="entry name" value="PROTEIN STICHEL-LIKE 2"/>
    <property type="match status" value="1"/>
</dbReference>
<dbReference type="NCBIfam" id="NF004046">
    <property type="entry name" value="PRK05563.1"/>
    <property type="match status" value="1"/>
</dbReference>
<protein>
    <recommendedName>
        <fullName evidence="2">DNA-directed DNA polymerase</fullName>
        <ecNumber evidence="2">2.7.7.7</ecNumber>
    </recommendedName>
</protein>
<keyword evidence="7" id="KW-0547">Nucleotide-binding</keyword>
<evidence type="ECO:0000256" key="6">
    <source>
        <dbReference type="ARBA" id="ARBA00022723"/>
    </source>
</evidence>
<dbReference type="Gene3D" id="1.10.8.60">
    <property type="match status" value="1"/>
</dbReference>
<feature type="compositionally biased region" description="Basic and acidic residues" evidence="12">
    <location>
        <begin position="428"/>
        <end position="449"/>
    </location>
</feature>
<dbReference type="CDD" id="cd00009">
    <property type="entry name" value="AAA"/>
    <property type="match status" value="1"/>
</dbReference>
<evidence type="ECO:0000256" key="4">
    <source>
        <dbReference type="ARBA" id="ARBA00022695"/>
    </source>
</evidence>
<dbReference type="Pfam" id="PF20964">
    <property type="entry name" value="DnaX_C"/>
    <property type="match status" value="1"/>
</dbReference>
<dbReference type="SMART" id="SM00382">
    <property type="entry name" value="AAA"/>
    <property type="match status" value="1"/>
</dbReference>
<dbReference type="GO" id="GO:0006261">
    <property type="term" value="P:DNA-templated DNA replication"/>
    <property type="evidence" value="ECO:0007669"/>
    <property type="project" value="TreeGrafter"/>
</dbReference>
<evidence type="ECO:0000256" key="11">
    <source>
        <dbReference type="ARBA" id="ARBA00049244"/>
    </source>
</evidence>
<dbReference type="GO" id="GO:0003677">
    <property type="term" value="F:DNA binding"/>
    <property type="evidence" value="ECO:0007669"/>
    <property type="project" value="InterPro"/>
</dbReference>
<dbReference type="Pfam" id="PF22608">
    <property type="entry name" value="DNAX_ATPase_lid"/>
    <property type="match status" value="1"/>
</dbReference>
<dbReference type="SUPFAM" id="SSF48019">
    <property type="entry name" value="post-AAA+ oligomerization domain-like"/>
    <property type="match status" value="1"/>
</dbReference>
<keyword evidence="5" id="KW-0235">DNA replication</keyword>